<evidence type="ECO:0000256" key="1">
    <source>
        <dbReference type="ARBA" id="ARBA00004906"/>
    </source>
</evidence>
<keyword evidence="3" id="KW-1185">Reference proteome</keyword>
<protein>
    <recommendedName>
        <fullName evidence="4">SKP1 component POZ domain-containing protein</fullName>
    </recommendedName>
</protein>
<organism evidence="2 3">
    <name type="scientific">Arachis hypogaea</name>
    <name type="common">Peanut</name>
    <dbReference type="NCBI Taxonomy" id="3818"/>
    <lineage>
        <taxon>Eukaryota</taxon>
        <taxon>Viridiplantae</taxon>
        <taxon>Streptophyta</taxon>
        <taxon>Embryophyta</taxon>
        <taxon>Tracheophyta</taxon>
        <taxon>Spermatophyta</taxon>
        <taxon>Magnoliopsida</taxon>
        <taxon>eudicotyledons</taxon>
        <taxon>Gunneridae</taxon>
        <taxon>Pentapetalae</taxon>
        <taxon>rosids</taxon>
        <taxon>fabids</taxon>
        <taxon>Fabales</taxon>
        <taxon>Fabaceae</taxon>
        <taxon>Papilionoideae</taxon>
        <taxon>50 kb inversion clade</taxon>
        <taxon>dalbergioids sensu lato</taxon>
        <taxon>Dalbergieae</taxon>
        <taxon>Pterocarpus clade</taxon>
        <taxon>Arachis</taxon>
    </lineage>
</organism>
<comment type="caution">
    <text evidence="2">The sequence shown here is derived from an EMBL/GenBank/DDBJ whole genome shotgun (WGS) entry which is preliminary data.</text>
</comment>
<dbReference type="Proteomes" id="UP000289738">
    <property type="component" value="Chromosome A07"/>
</dbReference>
<proteinExistence type="predicted"/>
<evidence type="ECO:0008006" key="4">
    <source>
        <dbReference type="Google" id="ProtNLM"/>
    </source>
</evidence>
<dbReference type="EMBL" id="SDMP01000007">
    <property type="protein sequence ID" value="RYR45591.1"/>
    <property type="molecule type" value="Genomic_DNA"/>
</dbReference>
<reference evidence="2 3" key="1">
    <citation type="submission" date="2019-01" db="EMBL/GenBank/DDBJ databases">
        <title>Sequencing of cultivated peanut Arachis hypogaea provides insights into genome evolution and oil improvement.</title>
        <authorList>
            <person name="Chen X."/>
        </authorList>
    </citation>
    <scope>NUCLEOTIDE SEQUENCE [LARGE SCALE GENOMIC DNA]</scope>
    <source>
        <strain evidence="3">cv. Fuhuasheng</strain>
        <tissue evidence="2">Leaves</tissue>
    </source>
</reference>
<sequence length="130" mass="14618">MASFMKHDKCDRYISGGYCRGFLLGICLRSCDGPELKMDKSVATAESLFLQDRIDSNPDLHEVEVPVDRYILSQVIVFCKKKWDFSGVLAADYLFIPSLLQLTTNALANSVQTKLHPTAVWSTILFSSHQ</sequence>
<dbReference type="InterPro" id="IPR011333">
    <property type="entry name" value="SKP1/BTB/POZ_sf"/>
</dbReference>
<evidence type="ECO:0000313" key="3">
    <source>
        <dbReference type="Proteomes" id="UP000289738"/>
    </source>
</evidence>
<dbReference type="AlphaFoldDB" id="A0A445C3W6"/>
<name>A0A445C3W6_ARAHY</name>
<accession>A0A445C3W6</accession>
<evidence type="ECO:0000313" key="2">
    <source>
        <dbReference type="EMBL" id="RYR45591.1"/>
    </source>
</evidence>
<comment type="pathway">
    <text evidence="1">Protein modification; protein ubiquitination.</text>
</comment>
<gene>
    <name evidence="2" type="ORF">Ahy_A07g031418</name>
</gene>
<dbReference type="Gene3D" id="3.30.710.10">
    <property type="entry name" value="Potassium Channel Kv1.1, Chain A"/>
    <property type="match status" value="1"/>
</dbReference>